<dbReference type="Pfam" id="PF14657">
    <property type="entry name" value="Arm-DNA-bind_4"/>
    <property type="match status" value="1"/>
</dbReference>
<dbReference type="InterPro" id="IPR028259">
    <property type="entry name" value="AP2-like_int_N"/>
</dbReference>
<evidence type="ECO:0000313" key="3">
    <source>
        <dbReference type="EMBL" id="QHO68885.1"/>
    </source>
</evidence>
<evidence type="ECO:0000256" key="1">
    <source>
        <dbReference type="SAM" id="MobiDB-lite"/>
    </source>
</evidence>
<protein>
    <recommendedName>
        <fullName evidence="2">AP2-like integrase N-terminal domain-containing protein</fullName>
    </recommendedName>
</protein>
<sequence length="101" mass="11450">MGSISAYETSVGKRYRVRYRKPDHSQTDKRGFRTKREAEDFMASVEVSKLRGEWVDPTRSKMTVAEWAEHWYDARPAAGGSIRPPAAGRARRALAVPGRAR</sequence>
<dbReference type="AlphaFoldDB" id="A0A7L5AGK5"/>
<feature type="domain" description="AP2-like integrase N-terminal" evidence="2">
    <location>
        <begin position="26"/>
        <end position="47"/>
    </location>
</feature>
<evidence type="ECO:0000313" key="4">
    <source>
        <dbReference type="Proteomes" id="UP000464507"/>
    </source>
</evidence>
<reference evidence="3 4" key="1">
    <citation type="submission" date="2016-09" db="EMBL/GenBank/DDBJ databases">
        <title>Complete genome sequence of microbes from the polar regions.</title>
        <authorList>
            <person name="Liao L."/>
            <person name="Chen B."/>
        </authorList>
    </citation>
    <scope>NUCLEOTIDE SEQUENCE [LARGE SCALE GENOMIC DNA]</scope>
    <source>
        <strain evidence="3 4">ZS314</strain>
    </source>
</reference>
<dbReference type="EMBL" id="CP017146">
    <property type="protein sequence ID" value="QHO68885.1"/>
    <property type="molecule type" value="Genomic_DNA"/>
</dbReference>
<evidence type="ECO:0000259" key="2">
    <source>
        <dbReference type="Pfam" id="PF14657"/>
    </source>
</evidence>
<dbReference type="Proteomes" id="UP000464507">
    <property type="component" value="Chromosome"/>
</dbReference>
<dbReference type="RefSeq" id="WP_202614285.1">
    <property type="nucleotide sequence ID" value="NZ_CP017146.1"/>
</dbReference>
<accession>A0A7L5AGK5</accession>
<name>A0A7L5AGK5_9MICO</name>
<dbReference type="KEGG" id="mant:BHD05_03735"/>
<gene>
    <name evidence="3" type="ORF">BHD05_03735</name>
</gene>
<feature type="region of interest" description="Disordered" evidence="1">
    <location>
        <begin position="78"/>
        <end position="101"/>
    </location>
</feature>
<keyword evidence="4" id="KW-1185">Reference proteome</keyword>
<proteinExistence type="predicted"/>
<organism evidence="3 4">
    <name type="scientific">Marisediminicola antarctica</name>
    <dbReference type="NCBI Taxonomy" id="674079"/>
    <lineage>
        <taxon>Bacteria</taxon>
        <taxon>Bacillati</taxon>
        <taxon>Actinomycetota</taxon>
        <taxon>Actinomycetes</taxon>
        <taxon>Micrococcales</taxon>
        <taxon>Microbacteriaceae</taxon>
        <taxon>Marisediminicola</taxon>
    </lineage>
</organism>